<feature type="domain" description="3-keto-alpha-glucoside-1,2-lyase/3-keto-2-hydroxy-glucal hydratase" evidence="2">
    <location>
        <begin position="274"/>
        <end position="458"/>
    </location>
</feature>
<feature type="signal peptide" evidence="1">
    <location>
        <begin position="1"/>
        <end position="28"/>
    </location>
</feature>
<dbReference type="InterPro" id="IPR013830">
    <property type="entry name" value="SGNH_hydro"/>
</dbReference>
<name>A0A1D8AUA6_9BACT</name>
<proteinExistence type="predicted"/>
<dbReference type="Proteomes" id="UP000095228">
    <property type="component" value="Chromosome"/>
</dbReference>
<dbReference type="Gene3D" id="3.40.50.1110">
    <property type="entry name" value="SGNH hydrolase"/>
    <property type="match status" value="1"/>
</dbReference>
<dbReference type="InterPro" id="IPR036514">
    <property type="entry name" value="SGNH_hydro_sf"/>
</dbReference>
<sequence>MRTPALPVLSLSKGLVLASLLLTASVSAQSVPAAPAPADPRFELPATDVGLPGEGTIRRYDWFKNLWRERRTTFAARVQHDQGAIVFLGDSITQGWHDNFDDAFPTLRTANRGIAGDTTRGVLLRLPEDVIALNPAAVVLLIGTNDLDEPGNTPWTIAANFRLILAALKKHNPAMPVVVCHVMPSSPQKNRPAYLIRRVNRLYQEAVADQPQVTMLDTWKLFAGPGNDATLAEFPDLLHPNNDGYAKWAAALRPIFATLGFLERQNDNFTIENDFVSLFNGHDLTGWGCRATTPEDLKSAQGWQSSSADAAAWPVVKEAVTFDGLKASPDGRFVAKNGRLIVTTPTVPRMVQQLWTTREFPQNFVLRLQFRATPNADSGVYLRGPQLQCRDYLLAGPYTKLRHYRPLDWNDLEVTVKDGIARATCNGEVLEEAMPLPATGPIGLEGDMGQMEYRRIRMMDLP</sequence>
<evidence type="ECO:0000259" key="3">
    <source>
        <dbReference type="Pfam" id="PF13472"/>
    </source>
</evidence>
<evidence type="ECO:0000256" key="1">
    <source>
        <dbReference type="SAM" id="SignalP"/>
    </source>
</evidence>
<gene>
    <name evidence="4" type="ORF">Verru16b_01536</name>
</gene>
<reference evidence="4 5" key="1">
    <citation type="submission" date="2016-06" db="EMBL/GenBank/DDBJ databases">
        <title>Three novel species with peptidoglycan cell walls form the new genus Lacunisphaera gen. nov. in the family Opitutaceae of the verrucomicrobial subdivision 4.</title>
        <authorList>
            <person name="Rast P."/>
            <person name="Gloeckner I."/>
            <person name="Jogler M."/>
            <person name="Boedeker C."/>
            <person name="Jeske O."/>
            <person name="Wiegand S."/>
            <person name="Reinhardt R."/>
            <person name="Schumann P."/>
            <person name="Rohde M."/>
            <person name="Spring S."/>
            <person name="Gloeckner F.O."/>
            <person name="Jogler C."/>
        </authorList>
    </citation>
    <scope>NUCLEOTIDE SEQUENCE [LARGE SCALE GENOMIC DNA]</scope>
    <source>
        <strain evidence="4 5">IG16b</strain>
    </source>
</reference>
<keyword evidence="4" id="KW-0378">Hydrolase</keyword>
<dbReference type="KEGG" id="obg:Verru16b_01536"/>
<dbReference type="InterPro" id="IPR051532">
    <property type="entry name" value="Ester_Hydrolysis_Enzymes"/>
</dbReference>
<dbReference type="PANTHER" id="PTHR30383:SF32">
    <property type="entry name" value="SGNH-HYDROLASE"/>
    <property type="match status" value="1"/>
</dbReference>
<feature type="chain" id="PRO_5009105187" evidence="1">
    <location>
        <begin position="29"/>
        <end position="462"/>
    </location>
</feature>
<dbReference type="Pfam" id="PF06439">
    <property type="entry name" value="3keto-disac_hyd"/>
    <property type="match status" value="1"/>
</dbReference>
<organism evidence="4 5">
    <name type="scientific">Lacunisphaera limnophila</name>
    <dbReference type="NCBI Taxonomy" id="1838286"/>
    <lineage>
        <taxon>Bacteria</taxon>
        <taxon>Pseudomonadati</taxon>
        <taxon>Verrucomicrobiota</taxon>
        <taxon>Opitutia</taxon>
        <taxon>Opitutales</taxon>
        <taxon>Opitutaceae</taxon>
        <taxon>Lacunisphaera</taxon>
    </lineage>
</organism>
<dbReference type="SUPFAM" id="SSF52266">
    <property type="entry name" value="SGNH hydrolase"/>
    <property type="match status" value="1"/>
</dbReference>
<dbReference type="RefSeq" id="WP_099093270.1">
    <property type="nucleotide sequence ID" value="NZ_CP016094.1"/>
</dbReference>
<evidence type="ECO:0000259" key="2">
    <source>
        <dbReference type="Pfam" id="PF06439"/>
    </source>
</evidence>
<dbReference type="STRING" id="1838286.Verru16b_01536"/>
<dbReference type="EMBL" id="CP016094">
    <property type="protein sequence ID" value="AOS44474.1"/>
    <property type="molecule type" value="Genomic_DNA"/>
</dbReference>
<protein>
    <submittedName>
        <fullName evidence="4">GDSL-like Lipase/Acylhydrolase</fullName>
    </submittedName>
</protein>
<dbReference type="InterPro" id="IPR010496">
    <property type="entry name" value="AL/BT2_dom"/>
</dbReference>
<dbReference type="Gene3D" id="2.60.120.560">
    <property type="entry name" value="Exo-inulinase, domain 1"/>
    <property type="match status" value="2"/>
</dbReference>
<dbReference type="OrthoDB" id="180789at2"/>
<dbReference type="Pfam" id="PF13472">
    <property type="entry name" value="Lipase_GDSL_2"/>
    <property type="match status" value="1"/>
</dbReference>
<keyword evidence="5" id="KW-1185">Reference proteome</keyword>
<evidence type="ECO:0000313" key="4">
    <source>
        <dbReference type="EMBL" id="AOS44474.1"/>
    </source>
</evidence>
<keyword evidence="1" id="KW-0732">Signal</keyword>
<dbReference type="PATRIC" id="fig|1838286.3.peg.1553"/>
<feature type="domain" description="SGNH hydrolase-type esterase" evidence="3">
    <location>
        <begin position="87"/>
        <end position="246"/>
    </location>
</feature>
<dbReference type="GO" id="GO:0004622">
    <property type="term" value="F:phosphatidylcholine lysophospholipase activity"/>
    <property type="evidence" value="ECO:0007669"/>
    <property type="project" value="TreeGrafter"/>
</dbReference>
<dbReference type="AlphaFoldDB" id="A0A1D8AUA6"/>
<accession>A0A1D8AUA6</accession>
<dbReference type="PANTHER" id="PTHR30383">
    <property type="entry name" value="THIOESTERASE 1/PROTEASE 1/LYSOPHOSPHOLIPASE L1"/>
    <property type="match status" value="1"/>
</dbReference>
<evidence type="ECO:0000313" key="5">
    <source>
        <dbReference type="Proteomes" id="UP000095228"/>
    </source>
</evidence>